<evidence type="ECO:0008006" key="3">
    <source>
        <dbReference type="Google" id="ProtNLM"/>
    </source>
</evidence>
<keyword evidence="2" id="KW-1185">Reference proteome</keyword>
<protein>
    <recommendedName>
        <fullName evidence="3">Phage protein</fullName>
    </recommendedName>
</protein>
<comment type="caution">
    <text evidence="1">The sequence shown here is derived from an EMBL/GenBank/DDBJ whole genome shotgun (WGS) entry which is preliminary data.</text>
</comment>
<organism evidence="1 2">
    <name type="scientific">Fictibacillus terranigra</name>
    <dbReference type="NCBI Taxonomy" id="3058424"/>
    <lineage>
        <taxon>Bacteria</taxon>
        <taxon>Bacillati</taxon>
        <taxon>Bacillota</taxon>
        <taxon>Bacilli</taxon>
        <taxon>Bacillales</taxon>
        <taxon>Fictibacillaceae</taxon>
        <taxon>Fictibacillus</taxon>
    </lineage>
</organism>
<dbReference type="Proteomes" id="UP001168694">
    <property type="component" value="Unassembled WGS sequence"/>
</dbReference>
<proteinExistence type="predicted"/>
<name>A0ABT8E6V8_9BACL</name>
<evidence type="ECO:0000313" key="1">
    <source>
        <dbReference type="EMBL" id="MDN4073625.1"/>
    </source>
</evidence>
<reference evidence="1" key="1">
    <citation type="submission" date="2023-06" db="EMBL/GenBank/DDBJ databases">
        <title>Draft Genome Sequences of Representative Paenibacillus Polymyxa, Bacillus cereus, Fictibacillus sp., and Brevibacillus agri Strains Isolated from Amazonian Dark Earth.</title>
        <authorList>
            <person name="Pellegrinetti T.A."/>
            <person name="Cunha I.C.M."/>
            <person name="Chaves M.G."/>
            <person name="Freitas A.S."/>
            <person name="Silva A.V.R."/>
            <person name="Tsai S.M."/>
            <person name="Mendes L.W."/>
        </authorList>
    </citation>
    <scope>NUCLEOTIDE SEQUENCE</scope>
    <source>
        <strain evidence="1">CENA-BCM004</strain>
    </source>
</reference>
<sequence>MKIYYDKTTGDVLLKREEAPVFHVETTVEQDIATFKVLTKRDRSTFDVMELPAGKYAQDFAECTGFKVDPVMKKLIFAYGGDYMTPLSEQIEEMRVYAQLLSDDIQNLKQSISEF</sequence>
<accession>A0ABT8E6V8</accession>
<dbReference type="RefSeq" id="WP_290399732.1">
    <property type="nucleotide sequence ID" value="NZ_JAUHLN010000002.1"/>
</dbReference>
<gene>
    <name evidence="1" type="ORF">QYF49_11500</name>
</gene>
<dbReference type="EMBL" id="JAUHLN010000002">
    <property type="protein sequence ID" value="MDN4073625.1"/>
    <property type="molecule type" value="Genomic_DNA"/>
</dbReference>
<evidence type="ECO:0000313" key="2">
    <source>
        <dbReference type="Proteomes" id="UP001168694"/>
    </source>
</evidence>